<comment type="caution">
    <text evidence="3">The sequence shown here is derived from an EMBL/GenBank/DDBJ whole genome shotgun (WGS) entry which is preliminary data.</text>
</comment>
<accession>A0ABT3I2Z8</accession>
<name>A0ABT3I2Z8_9FLAO</name>
<evidence type="ECO:0000313" key="4">
    <source>
        <dbReference type="Proteomes" id="UP001163731"/>
    </source>
</evidence>
<dbReference type="EMBL" id="JAPDHW010000019">
    <property type="protein sequence ID" value="MCW3170432.1"/>
    <property type="molecule type" value="Genomic_DNA"/>
</dbReference>
<sequence length="144" mass="15770">MKKLTMLSLGVLAVMSCSSDDSAEEQVSIVGTWKEAKTVIYSGTNNAILDTEMPDDCDKKNTYEFASSGVLTTNIFYTKADGTCGVDGTFTENYSYNSSTKKITVDGDTTDVLALTQNELQIVADENDENGDGVNDKMVMYFYR</sequence>
<keyword evidence="1" id="KW-0732">Signal</keyword>
<reference evidence="3" key="1">
    <citation type="submission" date="2022-10" db="EMBL/GenBank/DDBJ databases">
        <title>Chryseobacterium babae sp. nov. isolated from the gut of the beetle Oryctes rhinoceros, and Chryseobacterium kimseyorum sp. nov., isolated from a stick insect rearing cage.</title>
        <authorList>
            <person name="Shelomi M."/>
            <person name="Han C.-J."/>
            <person name="Chen W.-M."/>
            <person name="Chen H.-K."/>
            <person name="Liaw S.-J."/>
            <person name="Muhle E."/>
            <person name="Clermont D."/>
        </authorList>
    </citation>
    <scope>NUCLEOTIDE SEQUENCE</scope>
    <source>
        <strain evidence="3">09-1422</strain>
    </source>
</reference>
<evidence type="ECO:0000256" key="1">
    <source>
        <dbReference type="SAM" id="SignalP"/>
    </source>
</evidence>
<keyword evidence="4" id="KW-1185">Reference proteome</keyword>
<feature type="signal peptide" evidence="1">
    <location>
        <begin position="1"/>
        <end position="23"/>
    </location>
</feature>
<dbReference type="Proteomes" id="UP001163731">
    <property type="component" value="Unassembled WGS sequence"/>
</dbReference>
<dbReference type="Pfam" id="PF13648">
    <property type="entry name" value="Lipocalin_4"/>
    <property type="match status" value="1"/>
</dbReference>
<gene>
    <name evidence="3" type="ORF">OMO38_18040</name>
</gene>
<evidence type="ECO:0000259" key="2">
    <source>
        <dbReference type="Pfam" id="PF13648"/>
    </source>
</evidence>
<dbReference type="InterPro" id="IPR024311">
    <property type="entry name" value="Lipocalin-like"/>
</dbReference>
<proteinExistence type="predicted"/>
<dbReference type="RefSeq" id="WP_264751579.1">
    <property type="nucleotide sequence ID" value="NZ_JAPDHW010000019.1"/>
</dbReference>
<dbReference type="PROSITE" id="PS51257">
    <property type="entry name" value="PROKAR_LIPOPROTEIN"/>
    <property type="match status" value="1"/>
</dbReference>
<evidence type="ECO:0000313" key="3">
    <source>
        <dbReference type="EMBL" id="MCW3170432.1"/>
    </source>
</evidence>
<feature type="chain" id="PRO_5045524890" evidence="1">
    <location>
        <begin position="24"/>
        <end position="144"/>
    </location>
</feature>
<protein>
    <submittedName>
        <fullName evidence="3">Lipocalin family protein</fullName>
    </submittedName>
</protein>
<organism evidence="3 4">
    <name type="scientific">Chryseobacterium kimseyorum</name>
    <dbReference type="NCBI Taxonomy" id="2984028"/>
    <lineage>
        <taxon>Bacteria</taxon>
        <taxon>Pseudomonadati</taxon>
        <taxon>Bacteroidota</taxon>
        <taxon>Flavobacteriia</taxon>
        <taxon>Flavobacteriales</taxon>
        <taxon>Weeksellaceae</taxon>
        <taxon>Chryseobacterium group</taxon>
        <taxon>Chryseobacterium</taxon>
    </lineage>
</organism>
<feature type="domain" description="Lipocalin-like" evidence="2">
    <location>
        <begin position="29"/>
        <end position="122"/>
    </location>
</feature>